<comment type="caution">
    <text evidence="15">The sequence shown here is derived from an EMBL/GenBank/DDBJ whole genome shotgun (WGS) entry which is preliminary data.</text>
</comment>
<comment type="similarity">
    <text evidence="4 12 13">Belongs to the HisA/HisF family.</text>
</comment>
<evidence type="ECO:0000256" key="1">
    <source>
        <dbReference type="ARBA" id="ARBA00000901"/>
    </source>
</evidence>
<reference evidence="15 16" key="1">
    <citation type="journal article" date="2021" name="Sci. Rep.">
        <title>The distribution of antibiotic resistance genes in chicken gut microbiota commensals.</title>
        <authorList>
            <person name="Juricova H."/>
            <person name="Matiasovicova J."/>
            <person name="Kubasova T."/>
            <person name="Cejkova D."/>
            <person name="Rychlik I."/>
        </authorList>
    </citation>
    <scope>NUCLEOTIDE SEQUENCE [LARGE SCALE GENOMIC DNA]</scope>
    <source>
        <strain evidence="15 16">An537</strain>
    </source>
</reference>
<evidence type="ECO:0000313" key="15">
    <source>
        <dbReference type="EMBL" id="MBM6913318.1"/>
    </source>
</evidence>
<evidence type="ECO:0000256" key="8">
    <source>
        <dbReference type="ARBA" id="ARBA00022605"/>
    </source>
</evidence>
<dbReference type="InterPro" id="IPR006062">
    <property type="entry name" value="His_biosynth"/>
</dbReference>
<evidence type="ECO:0000256" key="4">
    <source>
        <dbReference type="ARBA" id="ARBA00009667"/>
    </source>
</evidence>
<dbReference type="InterPro" id="IPR023016">
    <property type="entry name" value="HisA/PriA"/>
</dbReference>
<sequence length="240" mass="25585">MIVFPAIDIQGGQCVRLKQGEKNKATVYGDDPVAMAQKLADEGAAWLHIVDLDGAFAGTRTSRDCIARIAKTVTIPIEVGGGIRSEEAVADYLERGVRRVIIGSKAVADPDWVETIVQRYGSEAIAVSVDARDGFVATHGWVATSEQRALDVIDGMKHRGVTTFIYTDISRDGMMTGPNIPALTAAHALGGIDIIASGGISRVADLEQCRDVGLYGAITGRALYEGAVTMADIRQLQNEK</sequence>
<keyword evidence="9 12" id="KW-0368">Histidine biosynthesis</keyword>
<gene>
    <name evidence="12 15" type="primary">hisA</name>
    <name evidence="15" type="ORF">H6A01_08295</name>
</gene>
<protein>
    <recommendedName>
        <fullName evidence="6 12">1-(5-phosphoribosyl)-5-[(5-phosphoribosylamino)methylideneamino] imidazole-4-carboxamide isomerase</fullName>
        <ecNumber evidence="5 12">5.3.1.16</ecNumber>
    </recommendedName>
    <alternativeName>
        <fullName evidence="11 12">Phosphoribosylformimino-5-aminoimidazole carboxamide ribotide isomerase</fullName>
    </alternativeName>
</protein>
<feature type="active site" description="Proton acceptor" evidence="12">
    <location>
        <position position="8"/>
    </location>
</feature>
<dbReference type="PANTHER" id="PTHR43090:SF2">
    <property type="entry name" value="1-(5-PHOSPHORIBOSYL)-5-[(5-PHOSPHORIBOSYLAMINO)METHYLIDENEAMINO] IMIDAZOLE-4-CARBOXAMIDE ISOMERASE"/>
    <property type="match status" value="1"/>
</dbReference>
<dbReference type="Pfam" id="PF00977">
    <property type="entry name" value="His_biosynth"/>
    <property type="match status" value="1"/>
</dbReference>
<evidence type="ECO:0000256" key="11">
    <source>
        <dbReference type="ARBA" id="ARBA00030547"/>
    </source>
</evidence>
<dbReference type="HAMAP" id="MF_01014">
    <property type="entry name" value="HisA"/>
    <property type="match status" value="1"/>
</dbReference>
<dbReference type="Proteomes" id="UP000707138">
    <property type="component" value="Unassembled WGS sequence"/>
</dbReference>
<dbReference type="SUPFAM" id="SSF51366">
    <property type="entry name" value="Ribulose-phoshate binding barrel"/>
    <property type="match status" value="1"/>
</dbReference>
<dbReference type="CDD" id="cd04732">
    <property type="entry name" value="HisA"/>
    <property type="match status" value="1"/>
</dbReference>
<dbReference type="EMBL" id="JACJLA010000017">
    <property type="protein sequence ID" value="MBM6913318.1"/>
    <property type="molecule type" value="Genomic_DNA"/>
</dbReference>
<evidence type="ECO:0000256" key="6">
    <source>
        <dbReference type="ARBA" id="ARBA00018464"/>
    </source>
</evidence>
<organism evidence="15 16">
    <name type="scientific">Veillonella magna</name>
    <dbReference type="NCBI Taxonomy" id="464322"/>
    <lineage>
        <taxon>Bacteria</taxon>
        <taxon>Bacillati</taxon>
        <taxon>Bacillota</taxon>
        <taxon>Negativicutes</taxon>
        <taxon>Veillonellales</taxon>
        <taxon>Veillonellaceae</taxon>
        <taxon>Veillonella</taxon>
    </lineage>
</organism>
<dbReference type="InterPro" id="IPR013785">
    <property type="entry name" value="Aldolase_TIM"/>
</dbReference>
<evidence type="ECO:0000256" key="13">
    <source>
        <dbReference type="RuleBase" id="RU003657"/>
    </source>
</evidence>
<evidence type="ECO:0000256" key="2">
    <source>
        <dbReference type="ARBA" id="ARBA00004496"/>
    </source>
</evidence>
<dbReference type="PANTHER" id="PTHR43090">
    <property type="entry name" value="1-(5-PHOSPHORIBOSYL)-5-[(5-PHOSPHORIBOSYLAMINO)METHYLIDENEAMINO] IMIDAZOLE-4-CARBOXAMIDE ISOMERASE"/>
    <property type="match status" value="1"/>
</dbReference>
<comment type="pathway">
    <text evidence="3 12 14">Amino-acid biosynthesis; L-histidine biosynthesis; L-histidine from 5-phospho-alpha-D-ribose 1-diphosphate: step 4/9.</text>
</comment>
<dbReference type="Gene3D" id="3.20.20.70">
    <property type="entry name" value="Aldolase class I"/>
    <property type="match status" value="1"/>
</dbReference>
<evidence type="ECO:0000256" key="5">
    <source>
        <dbReference type="ARBA" id="ARBA00012550"/>
    </source>
</evidence>
<dbReference type="RefSeq" id="WP_205088261.1">
    <property type="nucleotide sequence ID" value="NZ_JACJLA010000017.1"/>
</dbReference>
<dbReference type="InterPro" id="IPR006063">
    <property type="entry name" value="HisA_bact_arch"/>
</dbReference>
<evidence type="ECO:0000313" key="16">
    <source>
        <dbReference type="Proteomes" id="UP000707138"/>
    </source>
</evidence>
<keyword evidence="10 12" id="KW-0413">Isomerase</keyword>
<comment type="subcellular location">
    <subcellularLocation>
        <location evidence="2 12 14">Cytoplasm</location>
    </subcellularLocation>
</comment>
<evidence type="ECO:0000256" key="14">
    <source>
        <dbReference type="RuleBase" id="RU003658"/>
    </source>
</evidence>
<evidence type="ECO:0000256" key="7">
    <source>
        <dbReference type="ARBA" id="ARBA00022490"/>
    </source>
</evidence>
<evidence type="ECO:0000256" key="3">
    <source>
        <dbReference type="ARBA" id="ARBA00005133"/>
    </source>
</evidence>
<evidence type="ECO:0000256" key="9">
    <source>
        <dbReference type="ARBA" id="ARBA00023102"/>
    </source>
</evidence>
<evidence type="ECO:0000256" key="10">
    <source>
        <dbReference type="ARBA" id="ARBA00023235"/>
    </source>
</evidence>
<keyword evidence="16" id="KW-1185">Reference proteome</keyword>
<name>A0ABS2GJ93_9FIRM</name>
<keyword evidence="8 12" id="KW-0028">Amino-acid biosynthesis</keyword>
<feature type="active site" description="Proton donor" evidence="12">
    <location>
        <position position="130"/>
    </location>
</feature>
<dbReference type="EC" id="5.3.1.16" evidence="5 12"/>
<dbReference type="InterPro" id="IPR011060">
    <property type="entry name" value="RibuloseP-bd_barrel"/>
</dbReference>
<proteinExistence type="inferred from homology"/>
<dbReference type="GO" id="GO:0003949">
    <property type="term" value="F:1-(5-phosphoribosyl)-5-[(5-phosphoribosylamino)methylideneamino]imidazole-4-carboxamide isomerase activity"/>
    <property type="evidence" value="ECO:0007669"/>
    <property type="project" value="UniProtKB-EC"/>
</dbReference>
<keyword evidence="7 12" id="KW-0963">Cytoplasm</keyword>
<dbReference type="NCBIfam" id="TIGR00007">
    <property type="entry name" value="1-(5-phosphoribosyl)-5-[(5-phosphoribosylamino)methylideneamino]imidazole-4-carboxamide isomerase"/>
    <property type="match status" value="1"/>
</dbReference>
<comment type="catalytic activity">
    <reaction evidence="1 12 14">
        <text>1-(5-phospho-beta-D-ribosyl)-5-[(5-phospho-beta-D-ribosylamino)methylideneamino]imidazole-4-carboxamide = 5-[(5-phospho-1-deoxy-D-ribulos-1-ylimino)methylamino]-1-(5-phospho-beta-D-ribosyl)imidazole-4-carboxamide</text>
        <dbReference type="Rhea" id="RHEA:15469"/>
        <dbReference type="ChEBI" id="CHEBI:58435"/>
        <dbReference type="ChEBI" id="CHEBI:58525"/>
        <dbReference type="EC" id="5.3.1.16"/>
    </reaction>
</comment>
<evidence type="ECO:0000256" key="12">
    <source>
        <dbReference type="HAMAP-Rule" id="MF_01014"/>
    </source>
</evidence>
<accession>A0ABS2GJ93</accession>
<dbReference type="InterPro" id="IPR044524">
    <property type="entry name" value="Isoase_HisA-like"/>
</dbReference>